<gene>
    <name evidence="2" type="ORF">WJU22_18000</name>
</gene>
<reference evidence="2 3" key="1">
    <citation type="submission" date="2024-03" db="EMBL/GenBank/DDBJ databases">
        <title>Chitinophaga caseinilytica sp. nov., a casein hydrolysing bacterium isolated from forest soil.</title>
        <authorList>
            <person name="Lee D.S."/>
            <person name="Han D.M."/>
            <person name="Baek J.H."/>
            <person name="Choi D.G."/>
            <person name="Jeon J.H."/>
            <person name="Jeon C.O."/>
        </authorList>
    </citation>
    <scope>NUCLEOTIDE SEQUENCE [LARGE SCALE GENOMIC DNA]</scope>
    <source>
        <strain evidence="2 3">KACC 19118</strain>
    </source>
</reference>
<evidence type="ECO:0000256" key="1">
    <source>
        <dbReference type="SAM" id="Phobius"/>
    </source>
</evidence>
<evidence type="ECO:0000313" key="2">
    <source>
        <dbReference type="EMBL" id="WZN44792.1"/>
    </source>
</evidence>
<feature type="transmembrane region" description="Helical" evidence="1">
    <location>
        <begin position="86"/>
        <end position="110"/>
    </location>
</feature>
<keyword evidence="1" id="KW-0472">Membrane</keyword>
<protein>
    <submittedName>
        <fullName evidence="2">Uncharacterized protein</fullName>
    </submittedName>
</protein>
<evidence type="ECO:0000313" key="3">
    <source>
        <dbReference type="Proteomes" id="UP001449657"/>
    </source>
</evidence>
<organism evidence="2 3">
    <name type="scientific">Chitinophaga caseinilytica</name>
    <dbReference type="NCBI Taxonomy" id="2267521"/>
    <lineage>
        <taxon>Bacteria</taxon>
        <taxon>Pseudomonadati</taxon>
        <taxon>Bacteroidota</taxon>
        <taxon>Chitinophagia</taxon>
        <taxon>Chitinophagales</taxon>
        <taxon>Chitinophagaceae</taxon>
        <taxon>Chitinophaga</taxon>
    </lineage>
</organism>
<feature type="transmembrane region" description="Helical" evidence="1">
    <location>
        <begin position="45"/>
        <end position="65"/>
    </location>
</feature>
<proteinExistence type="predicted"/>
<keyword evidence="3" id="KW-1185">Reference proteome</keyword>
<dbReference type="EMBL" id="CP150096">
    <property type="protein sequence ID" value="WZN44792.1"/>
    <property type="molecule type" value="Genomic_DNA"/>
</dbReference>
<accession>A0ABZ2YYB0</accession>
<keyword evidence="1" id="KW-1133">Transmembrane helix</keyword>
<name>A0ABZ2YYB0_9BACT</name>
<dbReference type="Proteomes" id="UP001449657">
    <property type="component" value="Chromosome"/>
</dbReference>
<sequence length="118" mass="12530">MRFVLAILLTALLGYILGLFLPWWAIAVAAFIVALVWQQRPGKAFLSGFFAIFLLWGVLALVADIRNDHILGNRMSELIAGSKMPMVLVAVSALIGGLVAGMGALSASVLRPAPKKAA</sequence>
<keyword evidence="1" id="KW-0812">Transmembrane</keyword>
<dbReference type="RefSeq" id="WP_341839557.1">
    <property type="nucleotide sequence ID" value="NZ_CP149792.1"/>
</dbReference>